<reference evidence="1 2" key="1">
    <citation type="journal article" date="2009" name="Stand. Genomic Sci.">
        <title>Complete genome sequence of Pirellula staleyi type strain (ATCC 27377).</title>
        <authorList>
            <person name="Clum A."/>
            <person name="Tindall B.J."/>
            <person name="Sikorski J."/>
            <person name="Ivanova N."/>
            <person name="Mavrommatis K."/>
            <person name="Lucas S."/>
            <person name="Glavina del Rio T."/>
            <person name="Nolan M."/>
            <person name="Chen F."/>
            <person name="Tice H."/>
            <person name="Pitluck S."/>
            <person name="Cheng J.F."/>
            <person name="Chertkov O."/>
            <person name="Brettin T."/>
            <person name="Han C."/>
            <person name="Detter J.C."/>
            <person name="Kuske C."/>
            <person name="Bruce D."/>
            <person name="Goodwin L."/>
            <person name="Ovchinikova G."/>
            <person name="Pati A."/>
            <person name="Mikhailova N."/>
            <person name="Chen A."/>
            <person name="Palaniappan K."/>
            <person name="Land M."/>
            <person name="Hauser L."/>
            <person name="Chang Y.J."/>
            <person name="Jeffries C.D."/>
            <person name="Chain P."/>
            <person name="Rohde M."/>
            <person name="Goker M."/>
            <person name="Bristow J."/>
            <person name="Eisen J.A."/>
            <person name="Markowitz V."/>
            <person name="Hugenholtz P."/>
            <person name="Kyrpides N.C."/>
            <person name="Klenk H.P."/>
            <person name="Lapidus A."/>
        </authorList>
    </citation>
    <scope>NUCLEOTIDE SEQUENCE [LARGE SCALE GENOMIC DNA]</scope>
    <source>
        <strain evidence="2">ATCC 27377 / DSM 6068 / ICPB 4128</strain>
    </source>
</reference>
<evidence type="ECO:0008006" key="3">
    <source>
        <dbReference type="Google" id="ProtNLM"/>
    </source>
</evidence>
<protein>
    <recommendedName>
        <fullName evidence="3">Antitoxin Xre/MbcA/ParS-like toxin-binding domain-containing protein</fullName>
    </recommendedName>
</protein>
<dbReference type="AlphaFoldDB" id="D2R275"/>
<dbReference type="OrthoDB" id="290737at2"/>
<dbReference type="EMBL" id="CP001848">
    <property type="protein sequence ID" value="ADB14984.1"/>
    <property type="molecule type" value="Genomic_DNA"/>
</dbReference>
<dbReference type="Gene3D" id="1.10.260.40">
    <property type="entry name" value="lambda repressor-like DNA-binding domains"/>
    <property type="match status" value="1"/>
</dbReference>
<gene>
    <name evidence="1" type="ordered locus">Psta_0293</name>
</gene>
<keyword evidence="2" id="KW-1185">Reference proteome</keyword>
<accession>D2R275</accession>
<evidence type="ECO:0000313" key="1">
    <source>
        <dbReference type="EMBL" id="ADB14984.1"/>
    </source>
</evidence>
<name>D2R275_PIRSD</name>
<proteinExistence type="predicted"/>
<dbReference type="KEGG" id="psl:Psta_0293"/>
<organism evidence="1 2">
    <name type="scientific">Pirellula staleyi (strain ATCC 27377 / DSM 6068 / ICPB 4128)</name>
    <name type="common">Pirella staleyi</name>
    <dbReference type="NCBI Taxonomy" id="530564"/>
    <lineage>
        <taxon>Bacteria</taxon>
        <taxon>Pseudomonadati</taxon>
        <taxon>Planctomycetota</taxon>
        <taxon>Planctomycetia</taxon>
        <taxon>Pirellulales</taxon>
        <taxon>Pirellulaceae</taxon>
        <taxon>Pirellula</taxon>
    </lineage>
</organism>
<evidence type="ECO:0000313" key="2">
    <source>
        <dbReference type="Proteomes" id="UP000001887"/>
    </source>
</evidence>
<sequence length="125" mass="14196" precursor="true">MGSRPHQKLMSFGTAFRAAPRAASVADLRASLGLTRKLFSRLTGYSERAIAEWEAGKEQSDSSRQRLMEIHRLRQSLVEVIPAEQIGVWLLAPNNALDGFKPLEVIERGEIDRIWRLIYCVDDCR</sequence>
<dbReference type="eggNOG" id="COG2944">
    <property type="taxonomic scope" value="Bacteria"/>
</dbReference>
<dbReference type="HOGENOM" id="CLU_1990580_0_0_0"/>
<dbReference type="GO" id="GO:0003677">
    <property type="term" value="F:DNA binding"/>
    <property type="evidence" value="ECO:0007669"/>
    <property type="project" value="InterPro"/>
</dbReference>
<dbReference type="InterPro" id="IPR010982">
    <property type="entry name" value="Lambda_DNA-bd_dom_sf"/>
</dbReference>
<dbReference type="Proteomes" id="UP000001887">
    <property type="component" value="Chromosome"/>
</dbReference>